<dbReference type="Proteomes" id="UP000306985">
    <property type="component" value="Unassembled WGS sequence"/>
</dbReference>
<dbReference type="Pfam" id="PF02585">
    <property type="entry name" value="PIG-L"/>
    <property type="match status" value="1"/>
</dbReference>
<dbReference type="OrthoDB" id="3514174at2"/>
<dbReference type="AlphaFoldDB" id="A0A4U6QFK8"/>
<dbReference type="SUPFAM" id="SSF102588">
    <property type="entry name" value="LmbE-like"/>
    <property type="match status" value="1"/>
</dbReference>
<dbReference type="EMBL" id="SZZH01000003">
    <property type="protein sequence ID" value="TKV58891.1"/>
    <property type="molecule type" value="Genomic_DNA"/>
</dbReference>
<evidence type="ECO:0000256" key="1">
    <source>
        <dbReference type="ARBA" id="ARBA00022833"/>
    </source>
</evidence>
<evidence type="ECO:0000313" key="2">
    <source>
        <dbReference type="EMBL" id="TKV58891.1"/>
    </source>
</evidence>
<protein>
    <submittedName>
        <fullName evidence="2">PIG-L family deacetylase</fullName>
    </submittedName>
</protein>
<keyword evidence="3" id="KW-1185">Reference proteome</keyword>
<dbReference type="GO" id="GO:0016811">
    <property type="term" value="F:hydrolase activity, acting on carbon-nitrogen (but not peptide) bonds, in linear amides"/>
    <property type="evidence" value="ECO:0007669"/>
    <property type="project" value="TreeGrafter"/>
</dbReference>
<gene>
    <name evidence="2" type="ORF">FDO65_15485</name>
</gene>
<name>A0A4U6QFK8_9ACTN</name>
<evidence type="ECO:0000313" key="3">
    <source>
        <dbReference type="Proteomes" id="UP000306985"/>
    </source>
</evidence>
<dbReference type="InterPro" id="IPR003737">
    <property type="entry name" value="GlcNAc_PI_deacetylase-related"/>
</dbReference>
<dbReference type="InterPro" id="IPR024078">
    <property type="entry name" value="LmbE-like_dom_sf"/>
</dbReference>
<sequence>MADQGEQTAGIRAVPDADFHRVLCVVAHPDDMEYGASTAVATWTRRGVEVAYLLLTRGEAGMDGSPPEETRRIRTADQQAACAAVGVSRLDFLDRADGVLTHDLALRRDIARAIRRFRPDAVVGQTWAIEAPWGLNQADHRVAGLATLDAVRDADNRWVFTELLDEGLEPWPVRWLLISGDPAEDHGVEIDEPALEAGIASLEAHAGYLAALPWHPAPRAMLTEIAEAGGRAMGVRYAALFRGVELRSAEAEPDGG</sequence>
<reference evidence="2 3" key="1">
    <citation type="submission" date="2019-05" db="EMBL/GenBank/DDBJ databases">
        <title>Nakamurella sp. N5BH11, whole genome shotgun sequence.</title>
        <authorList>
            <person name="Tuo L."/>
        </authorList>
    </citation>
    <scope>NUCLEOTIDE SEQUENCE [LARGE SCALE GENOMIC DNA]</scope>
    <source>
        <strain evidence="2 3">N5BH11</strain>
    </source>
</reference>
<dbReference type="PANTHER" id="PTHR12993">
    <property type="entry name" value="N-ACETYLGLUCOSAMINYL-PHOSPHATIDYLINOSITOL DE-N-ACETYLASE-RELATED"/>
    <property type="match status" value="1"/>
</dbReference>
<proteinExistence type="predicted"/>
<dbReference type="Gene3D" id="3.40.50.10320">
    <property type="entry name" value="LmbE-like"/>
    <property type="match status" value="1"/>
</dbReference>
<dbReference type="RefSeq" id="WP_137450551.1">
    <property type="nucleotide sequence ID" value="NZ_SZZH01000003.1"/>
</dbReference>
<dbReference type="PANTHER" id="PTHR12993:SF28">
    <property type="entry name" value="LMBE FAMILY PROTEIN"/>
    <property type="match status" value="1"/>
</dbReference>
<organism evidence="2 3">
    <name type="scientific">Nakamurella flava</name>
    <dbReference type="NCBI Taxonomy" id="2576308"/>
    <lineage>
        <taxon>Bacteria</taxon>
        <taxon>Bacillati</taxon>
        <taxon>Actinomycetota</taxon>
        <taxon>Actinomycetes</taxon>
        <taxon>Nakamurellales</taxon>
        <taxon>Nakamurellaceae</taxon>
        <taxon>Nakamurella</taxon>
    </lineage>
</organism>
<keyword evidence="1" id="KW-0862">Zinc</keyword>
<accession>A0A4U6QFK8</accession>
<comment type="caution">
    <text evidence="2">The sequence shown here is derived from an EMBL/GenBank/DDBJ whole genome shotgun (WGS) entry which is preliminary data.</text>
</comment>
<dbReference type="GO" id="GO:0016137">
    <property type="term" value="P:glycoside metabolic process"/>
    <property type="evidence" value="ECO:0007669"/>
    <property type="project" value="UniProtKB-ARBA"/>
</dbReference>